<keyword evidence="3" id="KW-0812">Transmembrane</keyword>
<dbReference type="InterPro" id="IPR050208">
    <property type="entry name" value="MHC_class-I_related"/>
</dbReference>
<evidence type="ECO:0000256" key="5">
    <source>
        <dbReference type="ARBA" id="ARBA00022859"/>
    </source>
</evidence>
<dbReference type="PANTHER" id="PTHR16675:SF242">
    <property type="entry name" value="MAJOR HISTOCOMPATIBILITY COMPLEX CLASS I-RELATED GENE PROTEIN"/>
    <property type="match status" value="1"/>
</dbReference>
<dbReference type="PROSITE" id="PS00290">
    <property type="entry name" value="IG_MHC"/>
    <property type="match status" value="1"/>
</dbReference>
<organism evidence="11 12">
    <name type="scientific">Corvus moneduloides</name>
    <name type="common">New Caledonian crow</name>
    <dbReference type="NCBI Taxonomy" id="1196302"/>
    <lineage>
        <taxon>Eukaryota</taxon>
        <taxon>Metazoa</taxon>
        <taxon>Chordata</taxon>
        <taxon>Craniata</taxon>
        <taxon>Vertebrata</taxon>
        <taxon>Euteleostomi</taxon>
        <taxon>Archelosauria</taxon>
        <taxon>Archosauria</taxon>
        <taxon>Dinosauria</taxon>
        <taxon>Saurischia</taxon>
        <taxon>Theropoda</taxon>
        <taxon>Coelurosauria</taxon>
        <taxon>Aves</taxon>
        <taxon>Neognathae</taxon>
        <taxon>Neoaves</taxon>
        <taxon>Telluraves</taxon>
        <taxon>Australaves</taxon>
        <taxon>Passeriformes</taxon>
        <taxon>Corvoidea</taxon>
        <taxon>Corvidae</taxon>
        <taxon>Corvus</taxon>
    </lineage>
</organism>
<dbReference type="GO" id="GO:0042612">
    <property type="term" value="C:MHC class I protein complex"/>
    <property type="evidence" value="ECO:0007669"/>
    <property type="project" value="UniProtKB-KW"/>
</dbReference>
<keyword evidence="9" id="KW-0325">Glycoprotein</keyword>
<dbReference type="InterPro" id="IPR036179">
    <property type="entry name" value="Ig-like_dom_sf"/>
</dbReference>
<dbReference type="GO" id="GO:0005615">
    <property type="term" value="C:extracellular space"/>
    <property type="evidence" value="ECO:0007669"/>
    <property type="project" value="TreeGrafter"/>
</dbReference>
<reference evidence="11" key="3">
    <citation type="submission" date="2025-09" db="UniProtKB">
        <authorList>
            <consortium name="Ensembl"/>
        </authorList>
    </citation>
    <scope>IDENTIFICATION</scope>
</reference>
<dbReference type="Pfam" id="PF07654">
    <property type="entry name" value="C1-set"/>
    <property type="match status" value="1"/>
</dbReference>
<dbReference type="SUPFAM" id="SSF48726">
    <property type="entry name" value="Immunoglobulin"/>
    <property type="match status" value="1"/>
</dbReference>
<dbReference type="Ensembl" id="ENSCMUT00000030961.1">
    <property type="protein sequence ID" value="ENSCMUP00000028280.1"/>
    <property type="gene ID" value="ENSCMUG00000018849.1"/>
</dbReference>
<dbReference type="Gene3D" id="2.60.40.10">
    <property type="entry name" value="Immunoglobulins"/>
    <property type="match status" value="1"/>
</dbReference>
<keyword evidence="12" id="KW-1185">Reference proteome</keyword>
<dbReference type="GO" id="GO:0006955">
    <property type="term" value="P:immune response"/>
    <property type="evidence" value="ECO:0007669"/>
    <property type="project" value="TreeGrafter"/>
</dbReference>
<dbReference type="InterPro" id="IPR013783">
    <property type="entry name" value="Ig-like_fold"/>
</dbReference>
<gene>
    <name evidence="11" type="primary">LOC116436903</name>
</gene>
<dbReference type="InterPro" id="IPR011162">
    <property type="entry name" value="MHC_I/II-like_Ag-recog"/>
</dbReference>
<evidence type="ECO:0000256" key="10">
    <source>
        <dbReference type="RuleBase" id="RU004439"/>
    </source>
</evidence>
<dbReference type="InterPro" id="IPR003006">
    <property type="entry name" value="Ig/MHC_CS"/>
</dbReference>
<dbReference type="InterPro" id="IPR037055">
    <property type="entry name" value="MHC_I-like_Ag-recog_sf"/>
</dbReference>
<accession>A0A8U7NML3</accession>
<reference evidence="11" key="2">
    <citation type="submission" date="2025-08" db="UniProtKB">
        <authorList>
            <consortium name="Ensembl"/>
        </authorList>
    </citation>
    <scope>IDENTIFICATION</scope>
</reference>
<evidence type="ECO:0000313" key="11">
    <source>
        <dbReference type="Ensembl" id="ENSCMUP00000028280.1"/>
    </source>
</evidence>
<dbReference type="InterPro" id="IPR011161">
    <property type="entry name" value="MHC_I-like_Ag-recog"/>
</dbReference>
<dbReference type="PANTHER" id="PTHR16675">
    <property type="entry name" value="MHC CLASS I-RELATED"/>
    <property type="match status" value="1"/>
</dbReference>
<evidence type="ECO:0000256" key="2">
    <source>
        <dbReference type="ARBA" id="ARBA00022451"/>
    </source>
</evidence>
<dbReference type="InterPro" id="IPR001039">
    <property type="entry name" value="MHC_I_a_a1/a2"/>
</dbReference>
<evidence type="ECO:0000256" key="3">
    <source>
        <dbReference type="ARBA" id="ARBA00022692"/>
    </source>
</evidence>
<dbReference type="PROSITE" id="PS50835">
    <property type="entry name" value="IG_LIKE"/>
    <property type="match status" value="1"/>
</dbReference>
<protein>
    <submittedName>
        <fullName evidence="11">Uncharacterized protein</fullName>
    </submittedName>
</protein>
<keyword evidence="6" id="KW-1133">Transmembrane helix</keyword>
<dbReference type="Pfam" id="PF00129">
    <property type="entry name" value="MHC_I"/>
    <property type="match status" value="1"/>
</dbReference>
<comment type="subcellular location">
    <subcellularLocation>
        <location evidence="1">Membrane</location>
        <topology evidence="1">Single-pass type I membrane protein</topology>
    </subcellularLocation>
</comment>
<keyword evidence="5" id="KW-0391">Immunity</keyword>
<evidence type="ECO:0000256" key="7">
    <source>
        <dbReference type="ARBA" id="ARBA00023136"/>
    </source>
</evidence>
<evidence type="ECO:0000313" key="12">
    <source>
        <dbReference type="Proteomes" id="UP000694553"/>
    </source>
</evidence>
<dbReference type="SUPFAM" id="SSF54452">
    <property type="entry name" value="MHC antigen-recognition domain"/>
    <property type="match status" value="1"/>
</dbReference>
<evidence type="ECO:0000256" key="8">
    <source>
        <dbReference type="ARBA" id="ARBA00023157"/>
    </source>
</evidence>
<dbReference type="SMART" id="SM00407">
    <property type="entry name" value="IGc1"/>
    <property type="match status" value="1"/>
</dbReference>
<dbReference type="AlphaFoldDB" id="A0A8U7NML3"/>
<evidence type="ECO:0000256" key="9">
    <source>
        <dbReference type="ARBA" id="ARBA00023180"/>
    </source>
</evidence>
<keyword evidence="7" id="KW-0472">Membrane</keyword>
<reference evidence="12" key="1">
    <citation type="submission" date="2019-10" db="EMBL/GenBank/DDBJ databases">
        <title>Corvus moneduloides (New Caledonian crow) genome, bCorMon1, primary haplotype.</title>
        <authorList>
            <person name="Rutz C."/>
            <person name="Fungtammasan C."/>
            <person name="Mountcastle J."/>
            <person name="Formenti G."/>
            <person name="Chow W."/>
            <person name="Howe K."/>
            <person name="Steele M.P."/>
            <person name="Fernandes J."/>
            <person name="Gilbert M.T.P."/>
            <person name="Fedrigo O."/>
            <person name="Jarvis E.D."/>
            <person name="Gemmell N."/>
        </authorList>
    </citation>
    <scope>NUCLEOTIDE SEQUENCE [LARGE SCALE GENOMIC DNA]</scope>
</reference>
<dbReference type="Gene3D" id="3.30.500.10">
    <property type="entry name" value="MHC class I-like antigen recognition-like"/>
    <property type="match status" value="2"/>
</dbReference>
<comment type="similarity">
    <text evidence="10">Belongs to the MHC class I family.</text>
</comment>
<evidence type="ECO:0000256" key="6">
    <source>
        <dbReference type="ARBA" id="ARBA00022989"/>
    </source>
</evidence>
<dbReference type="GO" id="GO:0002474">
    <property type="term" value="P:antigen processing and presentation of peptide antigen via MHC class I"/>
    <property type="evidence" value="ECO:0007669"/>
    <property type="project" value="UniProtKB-KW"/>
</dbReference>
<keyword evidence="8" id="KW-1015">Disulfide bond</keyword>
<dbReference type="Proteomes" id="UP000694553">
    <property type="component" value="Unassembled WGS sequence"/>
</dbReference>
<keyword evidence="2" id="KW-0490">MHC I</keyword>
<proteinExistence type="inferred from homology"/>
<dbReference type="InterPro" id="IPR007110">
    <property type="entry name" value="Ig-like_dom"/>
</dbReference>
<dbReference type="GO" id="GO:0009897">
    <property type="term" value="C:external side of plasma membrane"/>
    <property type="evidence" value="ECO:0007669"/>
    <property type="project" value="TreeGrafter"/>
</dbReference>
<evidence type="ECO:0000256" key="4">
    <source>
        <dbReference type="ARBA" id="ARBA00022729"/>
    </source>
</evidence>
<name>A0A8U7NML3_CORMO</name>
<dbReference type="PRINTS" id="PR01638">
    <property type="entry name" value="MHCCLASSI"/>
</dbReference>
<evidence type="ECO:0000256" key="1">
    <source>
        <dbReference type="ARBA" id="ARBA00004479"/>
    </source>
</evidence>
<keyword evidence="4" id="KW-0732">Signal</keyword>
<sequence length="371" mass="41040">MAPAPDLGVLLGLLGLLGAPGGATKVLHSLRYLHVAVSEPGPGVPQFVSVGFLDGIPFWRYDSERGRMEPQTPWMEEGPEPGYWDGQTEICKGNQHTDAIDLETLRARYNQSGGLHTLQYIYGCDLLSDGSVHGSFRRLRNSDGFTVERQKNYLKHICPEELRKYVRYGRQALEHKEPPDVHVSGKEEFGTLILSCHVYGFYPRPIAVSWMKGDEIRDQETEWGGVVPNSDGTFHTWARIEARPEEWEQYRCRVEHSGMPEPGIFTWGEAGSVGIGNVGIGNLGIPKWGFPSPPLTVLHFPEPESGRNLTLVVAVFVIAAIVILIPLVGFIVWKLQSGTGLTQDGGWEGARIRPALFQESPSTGADPTLFL</sequence>
<dbReference type="InterPro" id="IPR003597">
    <property type="entry name" value="Ig_C1-set"/>
</dbReference>
<dbReference type="FunFam" id="2.60.40.10:FF:000204">
    <property type="entry name" value="Major histocompatibility complex, class I-related protein"/>
    <property type="match status" value="1"/>
</dbReference>